<proteinExistence type="inferred from homology"/>
<dbReference type="GO" id="GO:0009062">
    <property type="term" value="P:fatty acid catabolic process"/>
    <property type="evidence" value="ECO:0007669"/>
    <property type="project" value="TreeGrafter"/>
</dbReference>
<evidence type="ECO:0000259" key="3">
    <source>
        <dbReference type="Pfam" id="PF20789"/>
    </source>
</evidence>
<gene>
    <name evidence="4" type="ORF">NPX13_g6773</name>
</gene>
<dbReference type="GO" id="GO:0047617">
    <property type="term" value="F:fatty acyl-CoA hydrolase activity"/>
    <property type="evidence" value="ECO:0007669"/>
    <property type="project" value="InterPro"/>
</dbReference>
<keyword evidence="5" id="KW-1185">Reference proteome</keyword>
<evidence type="ECO:0000256" key="2">
    <source>
        <dbReference type="SAM" id="MobiDB-lite"/>
    </source>
</evidence>
<dbReference type="PANTHER" id="PTHR11066">
    <property type="entry name" value="ACYL-COA THIOESTERASE"/>
    <property type="match status" value="1"/>
</dbReference>
<dbReference type="InterPro" id="IPR049450">
    <property type="entry name" value="ACOT8-like_C"/>
</dbReference>
<dbReference type="InterPro" id="IPR042171">
    <property type="entry name" value="Acyl-CoA_hotdog"/>
</dbReference>
<evidence type="ECO:0000313" key="4">
    <source>
        <dbReference type="EMBL" id="KAJ3567413.1"/>
    </source>
</evidence>
<dbReference type="GO" id="GO:0005782">
    <property type="term" value="C:peroxisomal matrix"/>
    <property type="evidence" value="ECO:0007669"/>
    <property type="project" value="TreeGrafter"/>
</dbReference>
<dbReference type="CDD" id="cd03444">
    <property type="entry name" value="Thioesterase_II_repeat1"/>
    <property type="match status" value="1"/>
</dbReference>
<organism evidence="4 5">
    <name type="scientific">Xylaria arbuscula</name>
    <dbReference type="NCBI Taxonomy" id="114810"/>
    <lineage>
        <taxon>Eukaryota</taxon>
        <taxon>Fungi</taxon>
        <taxon>Dikarya</taxon>
        <taxon>Ascomycota</taxon>
        <taxon>Pezizomycotina</taxon>
        <taxon>Sordariomycetes</taxon>
        <taxon>Xylariomycetidae</taxon>
        <taxon>Xylariales</taxon>
        <taxon>Xylariaceae</taxon>
        <taxon>Xylaria</taxon>
    </lineage>
</organism>
<feature type="domain" description="Acyl-CoA thioesterase-like C-terminal" evidence="3">
    <location>
        <begin position="268"/>
        <end position="368"/>
    </location>
</feature>
<dbReference type="PANTHER" id="PTHR11066:SF64">
    <property type="entry name" value="ACYL-COA THIOESTERASE (AFU_ORTHOLOGUE AFUA_1G12060)"/>
    <property type="match status" value="1"/>
</dbReference>
<dbReference type="EMBL" id="JANPWZ010001241">
    <property type="protein sequence ID" value="KAJ3567413.1"/>
    <property type="molecule type" value="Genomic_DNA"/>
</dbReference>
<evidence type="ECO:0000256" key="1">
    <source>
        <dbReference type="ARBA" id="ARBA00006538"/>
    </source>
</evidence>
<comment type="similarity">
    <text evidence="1">Belongs to the C/M/P thioester hydrolase family.</text>
</comment>
<dbReference type="Pfam" id="PF20789">
    <property type="entry name" value="4HBT_3C"/>
    <property type="match status" value="1"/>
</dbReference>
<dbReference type="InterPro" id="IPR029069">
    <property type="entry name" value="HotDog_dom_sf"/>
</dbReference>
<evidence type="ECO:0000313" key="5">
    <source>
        <dbReference type="Proteomes" id="UP001148614"/>
    </source>
</evidence>
<feature type="region of interest" description="Disordered" evidence="2">
    <location>
        <begin position="231"/>
        <end position="263"/>
    </location>
</feature>
<dbReference type="Proteomes" id="UP001148614">
    <property type="component" value="Unassembled WGS sequence"/>
</dbReference>
<dbReference type="GO" id="GO:0006637">
    <property type="term" value="P:acyl-CoA metabolic process"/>
    <property type="evidence" value="ECO:0007669"/>
    <property type="project" value="InterPro"/>
</dbReference>
<reference evidence="4" key="1">
    <citation type="submission" date="2022-07" db="EMBL/GenBank/DDBJ databases">
        <title>Genome Sequence of Xylaria arbuscula.</title>
        <authorList>
            <person name="Buettner E."/>
        </authorList>
    </citation>
    <scope>NUCLEOTIDE SEQUENCE</scope>
    <source>
        <strain evidence="4">VT107</strain>
    </source>
</reference>
<dbReference type="SUPFAM" id="SSF54637">
    <property type="entry name" value="Thioesterase/thiol ester dehydrase-isomerase"/>
    <property type="match status" value="2"/>
</dbReference>
<feature type="compositionally biased region" description="Basic and acidic residues" evidence="2">
    <location>
        <begin position="251"/>
        <end position="260"/>
    </location>
</feature>
<accession>A0A9W8NB84</accession>
<dbReference type="Gene3D" id="2.40.160.210">
    <property type="entry name" value="Acyl-CoA thioesterase, double hotdog domain"/>
    <property type="match status" value="1"/>
</dbReference>
<dbReference type="InterPro" id="IPR003703">
    <property type="entry name" value="Acyl_CoA_thio"/>
</dbReference>
<name>A0A9W8NB84_9PEZI</name>
<sequence length="391" mass="42680">MIPPSAEDVRRGHGRIAFQEALSLISLPDKAASDGKVIKQFMSRRSAWTPGLDFVPLVEELGSVYTAAPSTYGGHVYSQSGLAASLSLRAAQKETDHNGSNKKLGIHTINGFFSEAGRNDRPFIYEVSNLASNPSFPNLLVTVRQPTSPSTNQESTHYPKADADLPLGPVCFSAVLSFRPSTISHVEAQESPPQTRFGEILKSKQPMEWDPVPIADIDWILARFPGARQAVAPLPTSPSTPPSTSTISSDENGKNSRDIEDGAWEIDGPDAHICAHAYVCDRNGLLMIGNHVAELGGPEIASVASLSYSFVVHVNGEDAIIEYDEDPEQQWWVQEACFPRVQAGRGIIHSKIWSPRGVHVATMYQDGILRWKPKDYDEKTRAVNSRGAGRL</sequence>
<dbReference type="AlphaFoldDB" id="A0A9W8NB84"/>
<protein>
    <recommendedName>
        <fullName evidence="3">Acyl-CoA thioesterase-like C-terminal domain-containing protein</fullName>
    </recommendedName>
</protein>
<comment type="caution">
    <text evidence="4">The sequence shown here is derived from an EMBL/GenBank/DDBJ whole genome shotgun (WGS) entry which is preliminary data.</text>
</comment>